<keyword evidence="3" id="KW-0560">Oxidoreductase</keyword>
<evidence type="ECO:0000256" key="2">
    <source>
        <dbReference type="ARBA" id="ARBA00022857"/>
    </source>
</evidence>
<sequence>MASDRKIAVVTGANRGLGLETSRQLAKQGVYIILTSRDQAKGQPVVQQLQSEGLEVGYHPLDVTDAVSVQQLAQFVRDQFGHLEILVNNAGIGLDFDNGSLFNLQIETLAQTLQTNLYGPILLSQALIPLMQIRGYGRVVNVSSGAGQLSEMNSGYPSYRMSKTALNALTRILANELQGSNILVNSVCPGWVRTDMGGPDAPRTPEQGADTIAWLATLPDGGPTGGFFRDRQPIPW</sequence>
<evidence type="ECO:0000256" key="4">
    <source>
        <dbReference type="RuleBase" id="RU000363"/>
    </source>
</evidence>
<keyword evidence="6" id="KW-1185">Reference proteome</keyword>
<gene>
    <name evidence="5" type="ORF">NC998_04485</name>
</gene>
<dbReference type="Gene3D" id="3.40.50.720">
    <property type="entry name" value="NAD(P)-binding Rossmann-like Domain"/>
    <property type="match status" value="1"/>
</dbReference>
<dbReference type="Pfam" id="PF00106">
    <property type="entry name" value="adh_short"/>
    <property type="match status" value="1"/>
</dbReference>
<accession>A0ABV0J3I3</accession>
<dbReference type="PANTHER" id="PTHR43490">
    <property type="entry name" value="(+)-NEOMENTHOL DEHYDROGENASE"/>
    <property type="match status" value="1"/>
</dbReference>
<dbReference type="EMBL" id="JAMPKM010000002">
    <property type="protein sequence ID" value="MEP0816347.1"/>
    <property type="molecule type" value="Genomic_DNA"/>
</dbReference>
<protein>
    <submittedName>
        <fullName evidence="5">SDR family oxidoreductase</fullName>
    </submittedName>
</protein>
<dbReference type="InterPro" id="IPR002347">
    <property type="entry name" value="SDR_fam"/>
</dbReference>
<dbReference type="SUPFAM" id="SSF51735">
    <property type="entry name" value="NAD(P)-binding Rossmann-fold domains"/>
    <property type="match status" value="1"/>
</dbReference>
<evidence type="ECO:0000256" key="3">
    <source>
        <dbReference type="ARBA" id="ARBA00023002"/>
    </source>
</evidence>
<name>A0ABV0J3I3_9CYAN</name>
<evidence type="ECO:0000256" key="1">
    <source>
        <dbReference type="ARBA" id="ARBA00006484"/>
    </source>
</evidence>
<dbReference type="CDD" id="cd05324">
    <property type="entry name" value="carb_red_PTCR-like_SDR_c"/>
    <property type="match status" value="1"/>
</dbReference>
<evidence type="ECO:0000313" key="5">
    <source>
        <dbReference type="EMBL" id="MEP0816347.1"/>
    </source>
</evidence>
<dbReference type="PRINTS" id="PR00080">
    <property type="entry name" value="SDRFAMILY"/>
</dbReference>
<dbReference type="RefSeq" id="WP_190433658.1">
    <property type="nucleotide sequence ID" value="NZ_JAMPKM010000002.1"/>
</dbReference>
<proteinExistence type="inferred from homology"/>
<organism evidence="5 6">
    <name type="scientific">Trichocoleus desertorum GB2-A4</name>
    <dbReference type="NCBI Taxonomy" id="2933944"/>
    <lineage>
        <taxon>Bacteria</taxon>
        <taxon>Bacillati</taxon>
        <taxon>Cyanobacteriota</taxon>
        <taxon>Cyanophyceae</taxon>
        <taxon>Leptolyngbyales</taxon>
        <taxon>Trichocoleusaceae</taxon>
        <taxon>Trichocoleus</taxon>
    </lineage>
</organism>
<keyword evidence="2" id="KW-0521">NADP</keyword>
<dbReference type="PANTHER" id="PTHR43490:SF99">
    <property type="entry name" value="SHORT-CHAIN DEHYDROGENASE_REDUCTASE"/>
    <property type="match status" value="1"/>
</dbReference>
<dbReference type="InterPro" id="IPR036291">
    <property type="entry name" value="NAD(P)-bd_dom_sf"/>
</dbReference>
<dbReference type="Proteomes" id="UP001464891">
    <property type="component" value="Unassembled WGS sequence"/>
</dbReference>
<dbReference type="PRINTS" id="PR00081">
    <property type="entry name" value="GDHRDH"/>
</dbReference>
<comment type="caution">
    <text evidence="5">The sequence shown here is derived from an EMBL/GenBank/DDBJ whole genome shotgun (WGS) entry which is preliminary data.</text>
</comment>
<dbReference type="InterPro" id="IPR045313">
    <property type="entry name" value="CBR1-like"/>
</dbReference>
<reference evidence="5 6" key="1">
    <citation type="submission" date="2022-04" db="EMBL/GenBank/DDBJ databases">
        <title>Positive selection, recombination, and allopatry shape intraspecific diversity of widespread and dominant cyanobacteria.</title>
        <authorList>
            <person name="Wei J."/>
            <person name="Shu W."/>
            <person name="Hu C."/>
        </authorList>
    </citation>
    <scope>NUCLEOTIDE SEQUENCE [LARGE SCALE GENOMIC DNA]</scope>
    <source>
        <strain evidence="5 6">GB2-A4</strain>
    </source>
</reference>
<comment type="similarity">
    <text evidence="1 4">Belongs to the short-chain dehydrogenases/reductases (SDR) family.</text>
</comment>
<evidence type="ECO:0000313" key="6">
    <source>
        <dbReference type="Proteomes" id="UP001464891"/>
    </source>
</evidence>